<dbReference type="Pfam" id="PF12900">
    <property type="entry name" value="Pyridox_ox_2"/>
    <property type="match status" value="1"/>
</dbReference>
<dbReference type="AlphaFoldDB" id="A0A8J3U151"/>
<protein>
    <submittedName>
        <fullName evidence="1">Pyridoxamine 5'-phosphate oxidase</fullName>
    </submittedName>
</protein>
<evidence type="ECO:0000313" key="2">
    <source>
        <dbReference type="Proteomes" id="UP000622547"/>
    </source>
</evidence>
<dbReference type="Gene3D" id="2.30.110.10">
    <property type="entry name" value="Electron Transport, Fmn-binding Protein, Chain A"/>
    <property type="match status" value="1"/>
</dbReference>
<accession>A0A8J3U151</accession>
<name>A0A8J3U151_9ACTN</name>
<dbReference type="SUPFAM" id="SSF50475">
    <property type="entry name" value="FMN-binding split barrel"/>
    <property type="match status" value="1"/>
</dbReference>
<organism evidence="1 2">
    <name type="scientific">Planotetraspora phitsanulokensis</name>
    <dbReference type="NCBI Taxonomy" id="575192"/>
    <lineage>
        <taxon>Bacteria</taxon>
        <taxon>Bacillati</taxon>
        <taxon>Actinomycetota</taxon>
        <taxon>Actinomycetes</taxon>
        <taxon>Streptosporangiales</taxon>
        <taxon>Streptosporangiaceae</taxon>
        <taxon>Planotetraspora</taxon>
    </lineage>
</organism>
<proteinExistence type="predicted"/>
<comment type="caution">
    <text evidence="1">The sequence shown here is derived from an EMBL/GenBank/DDBJ whole genome shotgun (WGS) entry which is preliminary data.</text>
</comment>
<evidence type="ECO:0000313" key="1">
    <source>
        <dbReference type="EMBL" id="GII36613.1"/>
    </source>
</evidence>
<dbReference type="InterPro" id="IPR012349">
    <property type="entry name" value="Split_barrel_FMN-bd"/>
</dbReference>
<reference evidence="1 2" key="1">
    <citation type="submission" date="2021-01" db="EMBL/GenBank/DDBJ databases">
        <title>Whole genome shotgun sequence of Planotetraspora phitsanulokensis NBRC 104273.</title>
        <authorList>
            <person name="Komaki H."/>
            <person name="Tamura T."/>
        </authorList>
    </citation>
    <scope>NUCLEOTIDE SEQUENCE [LARGE SCALE GENOMIC DNA]</scope>
    <source>
        <strain evidence="1 2">NBRC 104273</strain>
    </source>
</reference>
<dbReference type="EMBL" id="BOOP01000005">
    <property type="protein sequence ID" value="GII36613.1"/>
    <property type="molecule type" value="Genomic_DNA"/>
</dbReference>
<dbReference type="Proteomes" id="UP000622547">
    <property type="component" value="Unassembled WGS sequence"/>
</dbReference>
<dbReference type="InterPro" id="IPR024747">
    <property type="entry name" value="Pyridox_Oxase-rel"/>
</dbReference>
<gene>
    <name evidence="1" type="ORF">Pph01_16160</name>
</gene>
<keyword evidence="2" id="KW-1185">Reference proteome</keyword>
<sequence>MQVLSPEECMALLASARIGRIVYTDRALPAVQPVDFHLDGERIVILTSSGSKLAVAAANAVVAFETDEYEVETRTGWSVTAVGRSRTVDEPEEAAALARLPLRSWAPGRDHYIVVDLQQLSGRRIRR</sequence>